<dbReference type="PATRIC" id="fig|295405.11.peg.3766"/>
<evidence type="ECO:0000259" key="2">
    <source>
        <dbReference type="Pfam" id="PF00534"/>
    </source>
</evidence>
<dbReference type="PANTHER" id="PTHR46401:SF2">
    <property type="entry name" value="GLYCOSYLTRANSFERASE WBBK-RELATED"/>
    <property type="match status" value="1"/>
</dbReference>
<dbReference type="CAZy" id="GT4">
    <property type="family name" value="Glycosyltransferase Family 4"/>
</dbReference>
<dbReference type="EMBL" id="AP006841">
    <property type="protein sequence ID" value="BAD50664.1"/>
    <property type="molecule type" value="Genomic_DNA"/>
</dbReference>
<dbReference type="GO" id="GO:0016757">
    <property type="term" value="F:glycosyltransferase activity"/>
    <property type="evidence" value="ECO:0007669"/>
    <property type="project" value="UniProtKB-KW"/>
</dbReference>
<dbReference type="KEGG" id="bfr:BF3922"/>
<evidence type="ECO:0000313" key="3">
    <source>
        <dbReference type="EMBL" id="BAD50664.1"/>
    </source>
</evidence>
<gene>
    <name evidence="3" type="ordered locus">BF3922</name>
</gene>
<dbReference type="OrthoDB" id="9801609at2"/>
<dbReference type="HOGENOM" id="CLU_060901_0_0_10"/>
<feature type="domain" description="Glycosyl transferase family 1" evidence="2">
    <location>
        <begin position="205"/>
        <end position="361"/>
    </location>
</feature>
<evidence type="ECO:0000256" key="1">
    <source>
        <dbReference type="ARBA" id="ARBA00022679"/>
    </source>
</evidence>
<reference evidence="3 4" key="1">
    <citation type="journal article" date="2004" name="Proc. Natl. Acad. Sci. U.S.A.">
        <title>Genomic analysis of Bacteroides fragilis reveals extensive DNA inversions regulating cell surface adaptation.</title>
        <authorList>
            <person name="Kuwahara T."/>
            <person name="Yamashita A."/>
            <person name="Hirakawa H."/>
            <person name="Nakayama H."/>
            <person name="Toh H."/>
            <person name="Okada N."/>
            <person name="Kuhara S."/>
            <person name="Hattori M."/>
            <person name="Hayashi T."/>
            <person name="Ohnishi Y."/>
        </authorList>
    </citation>
    <scope>NUCLEOTIDE SEQUENCE [LARGE SCALE GENOMIC DNA]</scope>
    <source>
        <strain evidence="3 4">YCH46</strain>
    </source>
</reference>
<dbReference type="SUPFAM" id="SSF53756">
    <property type="entry name" value="UDP-Glycosyltransferase/glycogen phosphorylase"/>
    <property type="match status" value="1"/>
</dbReference>
<dbReference type="RefSeq" id="WP_011203519.1">
    <property type="nucleotide sequence ID" value="NC_006347.1"/>
</dbReference>
<dbReference type="InterPro" id="IPR001296">
    <property type="entry name" value="Glyco_trans_1"/>
</dbReference>
<dbReference type="STRING" id="295405.BF3922"/>
<organism evidence="3 4">
    <name type="scientific">Bacteroides fragilis (strain YCH46)</name>
    <dbReference type="NCBI Taxonomy" id="295405"/>
    <lineage>
        <taxon>Bacteria</taxon>
        <taxon>Pseudomonadati</taxon>
        <taxon>Bacteroidota</taxon>
        <taxon>Bacteroidia</taxon>
        <taxon>Bacteroidales</taxon>
        <taxon>Bacteroidaceae</taxon>
        <taxon>Bacteroides</taxon>
    </lineage>
</organism>
<keyword evidence="1 3" id="KW-0808">Transferase</keyword>
<dbReference type="AlphaFoldDB" id="Q64PB7"/>
<keyword evidence="3" id="KW-0328">Glycosyltransferase</keyword>
<protein>
    <submittedName>
        <fullName evidence="3">Probable mannosyltransferase</fullName>
    </submittedName>
</protein>
<name>Q64PB7_BACFR</name>
<dbReference type="Proteomes" id="UP000002197">
    <property type="component" value="Chromosome"/>
</dbReference>
<sequence>MNKILFDGIATQSSDKVKYHGGSEYAKFILKYALENNYRNFDFVYSADMLLHDDVREMVEKFNIKTICLKKTSELQRFILGSEYTCFYSALPYGYGDFELGDILFIFTIHGCRALELPSDSYRHYYTDSVYSSLIMRILNPVFRLFTYYVSMKSFRHLLNVKNKKIITVSNHSKYSLMSFFSNVNFDDLIVSYSPIDFSIKEYTDKVDIEGDFFLLISSNRFEKNAYRAILALDCLFSENRLEKKKVLVLGCVNCSLITKVANKDRFVFMGYVPKNKLVSYFKSAFAFVYPTLNEGFGYPPVMAMQYGVPVICSAVTSIPEICADGACYFNPYDINEIKNRILYVSEDADYRQRLINNGYRRSSELQNLQKLNMDYLMECIFVKN</sequence>
<accession>Q64PB7</accession>
<evidence type="ECO:0000313" key="4">
    <source>
        <dbReference type="Proteomes" id="UP000002197"/>
    </source>
</evidence>
<dbReference type="Pfam" id="PF00534">
    <property type="entry name" value="Glycos_transf_1"/>
    <property type="match status" value="1"/>
</dbReference>
<dbReference type="PANTHER" id="PTHR46401">
    <property type="entry name" value="GLYCOSYLTRANSFERASE WBBK-RELATED"/>
    <property type="match status" value="1"/>
</dbReference>
<proteinExistence type="predicted"/>
<dbReference type="Gene3D" id="3.40.50.2000">
    <property type="entry name" value="Glycogen Phosphorylase B"/>
    <property type="match status" value="1"/>
</dbReference>